<organism evidence="2 3">
    <name type="scientific">Durusdinium trenchii</name>
    <dbReference type="NCBI Taxonomy" id="1381693"/>
    <lineage>
        <taxon>Eukaryota</taxon>
        <taxon>Sar</taxon>
        <taxon>Alveolata</taxon>
        <taxon>Dinophyceae</taxon>
        <taxon>Suessiales</taxon>
        <taxon>Symbiodiniaceae</taxon>
        <taxon>Durusdinium</taxon>
    </lineage>
</organism>
<name>A0ABP0L2I9_9DINO</name>
<evidence type="ECO:0000313" key="2">
    <source>
        <dbReference type="EMBL" id="CAK9033376.1"/>
    </source>
</evidence>
<proteinExistence type="predicted"/>
<feature type="region of interest" description="Disordered" evidence="1">
    <location>
        <begin position="1"/>
        <end position="23"/>
    </location>
</feature>
<accession>A0ABP0L2I9</accession>
<keyword evidence="3" id="KW-1185">Reference proteome</keyword>
<sequence>MGYQRVRLRDPGPRPSAGLKMGLPVAGPFHKPWKRAMSQAVWPQNLGGIPCLQEPKSEKYHVNVQRIFDIDPRTATWSQQNPMQPAGAVLVKGSIETVGC</sequence>
<comment type="caution">
    <text evidence="2">The sequence shown here is derived from an EMBL/GenBank/DDBJ whole genome shotgun (WGS) entry which is preliminary data.</text>
</comment>
<dbReference type="Proteomes" id="UP001642484">
    <property type="component" value="Unassembled WGS sequence"/>
</dbReference>
<gene>
    <name evidence="2" type="ORF">CCMP2556_LOCUS19052</name>
</gene>
<protein>
    <submittedName>
        <fullName evidence="2">Uncharacterized protein</fullName>
    </submittedName>
</protein>
<evidence type="ECO:0000256" key="1">
    <source>
        <dbReference type="SAM" id="MobiDB-lite"/>
    </source>
</evidence>
<dbReference type="EMBL" id="CAXAMN010011001">
    <property type="protein sequence ID" value="CAK9033376.1"/>
    <property type="molecule type" value="Genomic_DNA"/>
</dbReference>
<evidence type="ECO:0000313" key="3">
    <source>
        <dbReference type="Proteomes" id="UP001642484"/>
    </source>
</evidence>
<reference evidence="2 3" key="1">
    <citation type="submission" date="2024-02" db="EMBL/GenBank/DDBJ databases">
        <authorList>
            <person name="Chen Y."/>
            <person name="Shah S."/>
            <person name="Dougan E. K."/>
            <person name="Thang M."/>
            <person name="Chan C."/>
        </authorList>
    </citation>
    <scope>NUCLEOTIDE SEQUENCE [LARGE SCALE GENOMIC DNA]</scope>
</reference>